<evidence type="ECO:0000313" key="8">
    <source>
        <dbReference type="EMBL" id="TJY43974.1"/>
    </source>
</evidence>
<comment type="similarity">
    <text evidence="2">Belongs to the UPF0718 family.</text>
</comment>
<proteinExistence type="inferred from homology"/>
<keyword evidence="9" id="KW-1185">Reference proteome</keyword>
<feature type="transmembrane region" description="Helical" evidence="7">
    <location>
        <begin position="119"/>
        <end position="141"/>
    </location>
</feature>
<dbReference type="Pfam" id="PF03773">
    <property type="entry name" value="ArsP_1"/>
    <property type="match status" value="1"/>
</dbReference>
<evidence type="ECO:0000256" key="4">
    <source>
        <dbReference type="ARBA" id="ARBA00022692"/>
    </source>
</evidence>
<evidence type="ECO:0000256" key="2">
    <source>
        <dbReference type="ARBA" id="ARBA00006386"/>
    </source>
</evidence>
<name>A0A4U0FHQ7_9BACL</name>
<dbReference type="InterPro" id="IPR005524">
    <property type="entry name" value="DUF318"/>
</dbReference>
<comment type="subcellular location">
    <subcellularLocation>
        <location evidence="1">Cell membrane</location>
        <topology evidence="1">Multi-pass membrane protein</topology>
    </subcellularLocation>
</comment>
<accession>A0A4U0FHQ7</accession>
<evidence type="ECO:0000256" key="7">
    <source>
        <dbReference type="SAM" id="Phobius"/>
    </source>
</evidence>
<evidence type="ECO:0000256" key="5">
    <source>
        <dbReference type="ARBA" id="ARBA00022989"/>
    </source>
</evidence>
<feature type="transmembrane region" description="Helical" evidence="7">
    <location>
        <begin position="296"/>
        <end position="320"/>
    </location>
</feature>
<keyword evidence="3" id="KW-1003">Cell membrane</keyword>
<gene>
    <name evidence="8" type="ORF">E5161_00825</name>
</gene>
<feature type="transmembrane region" description="Helical" evidence="7">
    <location>
        <begin position="181"/>
        <end position="198"/>
    </location>
</feature>
<feature type="transmembrane region" description="Helical" evidence="7">
    <location>
        <begin position="17"/>
        <end position="35"/>
    </location>
</feature>
<organism evidence="8 9">
    <name type="scientific">Cohnella pontilimi</name>
    <dbReference type="NCBI Taxonomy" id="2564100"/>
    <lineage>
        <taxon>Bacteria</taxon>
        <taxon>Bacillati</taxon>
        <taxon>Bacillota</taxon>
        <taxon>Bacilli</taxon>
        <taxon>Bacillales</taxon>
        <taxon>Paenibacillaceae</taxon>
        <taxon>Cohnella</taxon>
    </lineage>
</organism>
<keyword evidence="5 7" id="KW-1133">Transmembrane helix</keyword>
<evidence type="ECO:0000256" key="3">
    <source>
        <dbReference type="ARBA" id="ARBA00022475"/>
    </source>
</evidence>
<dbReference type="PANTHER" id="PTHR43299:SF1">
    <property type="entry name" value="UPF0718 PROTEIN YRAQ"/>
    <property type="match status" value="1"/>
</dbReference>
<reference evidence="8 9" key="1">
    <citation type="submission" date="2019-04" db="EMBL/GenBank/DDBJ databases">
        <title>Cohnella sp. nov., isolated from soil.</title>
        <authorList>
            <person name="Kim W."/>
        </authorList>
    </citation>
    <scope>NUCLEOTIDE SEQUENCE [LARGE SCALE GENOMIC DNA]</scope>
    <source>
        <strain evidence="8 9">CAU 1483</strain>
    </source>
</reference>
<dbReference type="OrthoDB" id="8771795at2"/>
<evidence type="ECO:0000313" key="9">
    <source>
        <dbReference type="Proteomes" id="UP000309673"/>
    </source>
</evidence>
<feature type="transmembrane region" description="Helical" evidence="7">
    <location>
        <begin position="153"/>
        <end position="175"/>
    </location>
</feature>
<dbReference type="GO" id="GO:0005886">
    <property type="term" value="C:plasma membrane"/>
    <property type="evidence" value="ECO:0007669"/>
    <property type="project" value="UniProtKB-SubCell"/>
</dbReference>
<feature type="transmembrane region" description="Helical" evidence="7">
    <location>
        <begin position="84"/>
        <end position="107"/>
    </location>
</feature>
<protein>
    <submittedName>
        <fullName evidence="8">Permease</fullName>
    </submittedName>
</protein>
<dbReference type="PANTHER" id="PTHR43299">
    <property type="entry name" value="UPF0718 PROTEIN YRAQ"/>
    <property type="match status" value="1"/>
</dbReference>
<dbReference type="Proteomes" id="UP000309673">
    <property type="component" value="Unassembled WGS sequence"/>
</dbReference>
<dbReference type="AlphaFoldDB" id="A0A4U0FHQ7"/>
<feature type="transmembrane region" description="Helical" evidence="7">
    <location>
        <begin position="238"/>
        <end position="260"/>
    </location>
</feature>
<sequence length="355" mass="37922">MSHVSLDFQPKSRNNKTIWMVLLFILIAAAGLMYVKWMPYYHKSLSAADTHSIGKSILGDSAAKTGIPTWNDAVKYARTYFEKVWQAAVLGIVLGSLVQVLIPVRWLQRVLGQNNFKSTFIGGVASLPGMMCSCCAAPIAAGLRRKNVSAGAALAFWLGNPLLNPATLIFMTFVLSWKFTVLRIVFGVLLTFGVGYLANRMVKGGKVTNPEMVDAVTVPTAEMQAPFLKRWMKSLGDMLVQVVPAYVLAVLVLGALKVWFFPTAGVSGTAALILFAVAGALFVIPTAAEIPIMQSLLVAGVSTGPVAALLLTLPAVSLPSLLMLSRSFPRKILLFVLGAVVVAGIVCGVVGDILL</sequence>
<comment type="caution">
    <text evidence="8">The sequence shown here is derived from an EMBL/GenBank/DDBJ whole genome shotgun (WGS) entry which is preliminary data.</text>
</comment>
<feature type="transmembrane region" description="Helical" evidence="7">
    <location>
        <begin position="332"/>
        <end position="354"/>
    </location>
</feature>
<evidence type="ECO:0000256" key="1">
    <source>
        <dbReference type="ARBA" id="ARBA00004651"/>
    </source>
</evidence>
<feature type="transmembrane region" description="Helical" evidence="7">
    <location>
        <begin position="266"/>
        <end position="284"/>
    </location>
</feature>
<dbReference type="EMBL" id="SUPK01000001">
    <property type="protein sequence ID" value="TJY43974.1"/>
    <property type="molecule type" value="Genomic_DNA"/>
</dbReference>
<keyword evidence="4 7" id="KW-0812">Transmembrane</keyword>
<evidence type="ECO:0000256" key="6">
    <source>
        <dbReference type="ARBA" id="ARBA00023136"/>
    </source>
</evidence>
<keyword evidence="6 7" id="KW-0472">Membrane</keyword>
<dbReference type="RefSeq" id="WP_136775694.1">
    <property type="nucleotide sequence ID" value="NZ_SUPK01000001.1"/>
</dbReference>